<feature type="domain" description="Reverse transcriptase zinc-binding" evidence="2">
    <location>
        <begin position="1"/>
        <end position="53"/>
    </location>
</feature>
<feature type="region of interest" description="Disordered" evidence="1">
    <location>
        <begin position="81"/>
        <end position="119"/>
    </location>
</feature>
<proteinExistence type="predicted"/>
<keyword evidence="4" id="KW-1185">Reference proteome</keyword>
<dbReference type="InterPro" id="IPR026960">
    <property type="entry name" value="RVT-Znf"/>
</dbReference>
<protein>
    <recommendedName>
        <fullName evidence="2">Reverse transcriptase zinc-binding domain-containing protein</fullName>
    </recommendedName>
</protein>
<evidence type="ECO:0000259" key="2">
    <source>
        <dbReference type="Pfam" id="PF13966"/>
    </source>
</evidence>
<dbReference type="Proteomes" id="UP000324897">
    <property type="component" value="Chromosome 6"/>
</dbReference>
<gene>
    <name evidence="3" type="ORF">EJB05_00245</name>
</gene>
<evidence type="ECO:0000256" key="1">
    <source>
        <dbReference type="SAM" id="MobiDB-lite"/>
    </source>
</evidence>
<organism evidence="3 4">
    <name type="scientific">Eragrostis curvula</name>
    <name type="common">weeping love grass</name>
    <dbReference type="NCBI Taxonomy" id="38414"/>
    <lineage>
        <taxon>Eukaryota</taxon>
        <taxon>Viridiplantae</taxon>
        <taxon>Streptophyta</taxon>
        <taxon>Embryophyta</taxon>
        <taxon>Tracheophyta</taxon>
        <taxon>Spermatophyta</taxon>
        <taxon>Magnoliopsida</taxon>
        <taxon>Liliopsida</taxon>
        <taxon>Poales</taxon>
        <taxon>Poaceae</taxon>
        <taxon>PACMAD clade</taxon>
        <taxon>Chloridoideae</taxon>
        <taxon>Eragrostideae</taxon>
        <taxon>Eragrostidinae</taxon>
        <taxon>Eragrostis</taxon>
    </lineage>
</organism>
<evidence type="ECO:0000313" key="4">
    <source>
        <dbReference type="Proteomes" id="UP000324897"/>
    </source>
</evidence>
<dbReference type="AlphaFoldDB" id="A0A5J9WL31"/>
<reference evidence="3 4" key="1">
    <citation type="journal article" date="2019" name="Sci. Rep.">
        <title>A high-quality genome of Eragrostis curvula grass provides insights into Poaceae evolution and supports new strategies to enhance forage quality.</title>
        <authorList>
            <person name="Carballo J."/>
            <person name="Santos B.A.C.M."/>
            <person name="Zappacosta D."/>
            <person name="Garbus I."/>
            <person name="Selva J.P."/>
            <person name="Gallo C.A."/>
            <person name="Diaz A."/>
            <person name="Albertini E."/>
            <person name="Caccamo M."/>
            <person name="Echenique V."/>
        </authorList>
    </citation>
    <scope>NUCLEOTIDE SEQUENCE [LARGE SCALE GENOMIC DNA]</scope>
    <source>
        <strain evidence="4">cv. Victoria</strain>
        <tissue evidence="3">Leaf</tissue>
    </source>
</reference>
<evidence type="ECO:0000313" key="3">
    <source>
        <dbReference type="EMBL" id="TVU48958.1"/>
    </source>
</evidence>
<feature type="non-terminal residue" evidence="3">
    <location>
        <position position="1"/>
    </location>
</feature>
<dbReference type="Pfam" id="PF13966">
    <property type="entry name" value="zf-RVT"/>
    <property type="match status" value="1"/>
</dbReference>
<sequence length="119" mass="13257">MFTWLAFCHRIWTADRRPQPQLQPAEQGACWLCDQEDETANHLLVNCSYAKEVPVHFPHLGRVPVPFPRRANHIAKLVAAGAQHASTKQTERSQRTSHASGMGIVEGEECKGSSKVKKG</sequence>
<accession>A0A5J9WL31</accession>
<dbReference type="EMBL" id="RWGY01000002">
    <property type="protein sequence ID" value="TVU48958.1"/>
    <property type="molecule type" value="Genomic_DNA"/>
</dbReference>
<comment type="caution">
    <text evidence="3">The sequence shown here is derived from an EMBL/GenBank/DDBJ whole genome shotgun (WGS) entry which is preliminary data.</text>
</comment>
<dbReference type="Gramene" id="TVU48958">
    <property type="protein sequence ID" value="TVU48958"/>
    <property type="gene ID" value="EJB05_00245"/>
</dbReference>
<name>A0A5J9WL31_9POAL</name>